<accession>S5Y2G5</accession>
<reference evidence="2 3" key="1">
    <citation type="journal article" date="2014" name="BMC Genomics">
        <title>Architecture and functions of a multipartite genome of the methylotrophic bacterium Paracoccus aminophilus JCM 7686, containing primary and secondary chromids.</title>
        <authorList>
            <person name="Dziewit L."/>
            <person name="Czarnecki J."/>
            <person name="Wibberg D."/>
            <person name="Radlinska M."/>
            <person name="Mrozek P."/>
            <person name="Szymczak M."/>
            <person name="Schluter A."/>
            <person name="Puhler A."/>
            <person name="Bartosik D."/>
        </authorList>
    </citation>
    <scope>NUCLEOTIDE SEQUENCE [LARGE SCALE GENOMIC DNA]</scope>
    <source>
        <strain evidence="2">JCM 7686</strain>
    </source>
</reference>
<evidence type="ECO:0000313" key="2">
    <source>
        <dbReference type="EMBL" id="AGT09940.1"/>
    </source>
</evidence>
<name>S5Y2G5_PARAH</name>
<protein>
    <recommendedName>
        <fullName evidence="4">DUF1287 domain-containing protein</fullName>
    </recommendedName>
</protein>
<proteinExistence type="predicted"/>
<evidence type="ECO:0000313" key="3">
    <source>
        <dbReference type="Proteomes" id="UP000015480"/>
    </source>
</evidence>
<sequence>MRGAGLALAVLLALPVVAEARPDTRPPARPEVRASAPGQASAVAEAVIGAARAQVGQTVTYDPAYLRLAFPGGDPPRDRGVCTDVVIRALRDGAGLDLQRAVNRDMAGNFASYPQSWGLKRPDSNIDHRRVPNLQKLLTRVGAKLPEDVAFLPGDLVTSMLPGNLPHIMVVSDRAGRAGPLVIHNIGAGAREEDALRRYPLTGHYRLDGPALAKLRALDR</sequence>
<feature type="signal peptide" evidence="1">
    <location>
        <begin position="1"/>
        <end position="20"/>
    </location>
</feature>
<evidence type="ECO:0008006" key="4">
    <source>
        <dbReference type="Google" id="ProtNLM"/>
    </source>
</evidence>
<dbReference type="STRING" id="1367847.JCM7686_2884"/>
<organism evidence="2 3">
    <name type="scientific">Paracoccus aminophilus JCM 7686</name>
    <dbReference type="NCBI Taxonomy" id="1367847"/>
    <lineage>
        <taxon>Bacteria</taxon>
        <taxon>Pseudomonadati</taxon>
        <taxon>Pseudomonadota</taxon>
        <taxon>Alphaproteobacteria</taxon>
        <taxon>Rhodobacterales</taxon>
        <taxon>Paracoccaceae</taxon>
        <taxon>Paracoccus</taxon>
    </lineage>
</organism>
<dbReference type="KEGG" id="pami:JCM7686_2884"/>
<dbReference type="InterPro" id="IPR009706">
    <property type="entry name" value="DUF1287"/>
</dbReference>
<dbReference type="Proteomes" id="UP000015480">
    <property type="component" value="Chromosome"/>
</dbReference>
<feature type="chain" id="PRO_5004534654" description="DUF1287 domain-containing protein" evidence="1">
    <location>
        <begin position="21"/>
        <end position="220"/>
    </location>
</feature>
<gene>
    <name evidence="2" type="ORF">JCM7686_2884</name>
</gene>
<dbReference type="HOGENOM" id="CLU_079833_2_0_5"/>
<dbReference type="EMBL" id="CP006650">
    <property type="protein sequence ID" value="AGT09940.1"/>
    <property type="molecule type" value="Genomic_DNA"/>
</dbReference>
<keyword evidence="1" id="KW-0732">Signal</keyword>
<dbReference type="eggNOG" id="COG3738">
    <property type="taxonomic scope" value="Bacteria"/>
</dbReference>
<evidence type="ECO:0000256" key="1">
    <source>
        <dbReference type="SAM" id="SignalP"/>
    </source>
</evidence>
<dbReference type="RefSeq" id="WP_020951578.1">
    <property type="nucleotide sequence ID" value="NC_022041.1"/>
</dbReference>
<dbReference type="AlphaFoldDB" id="S5Y2G5"/>
<dbReference type="OrthoDB" id="114026at2"/>
<dbReference type="Pfam" id="PF06940">
    <property type="entry name" value="DUF1287"/>
    <property type="match status" value="1"/>
</dbReference>
<keyword evidence="3" id="KW-1185">Reference proteome</keyword>
<dbReference type="PATRIC" id="fig|1367847.3.peg.2892"/>